<feature type="transmembrane region" description="Helical" evidence="1">
    <location>
        <begin position="21"/>
        <end position="40"/>
    </location>
</feature>
<keyword evidence="1" id="KW-0472">Membrane</keyword>
<keyword evidence="4" id="KW-1185">Reference proteome</keyword>
<dbReference type="Proteomes" id="UP000243542">
    <property type="component" value="Unassembled WGS sequence"/>
</dbReference>
<feature type="transmembrane region" description="Helical" evidence="1">
    <location>
        <begin position="174"/>
        <end position="192"/>
    </location>
</feature>
<accession>A0A2A9F8Q9</accession>
<proteinExistence type="predicted"/>
<feature type="transmembrane region" description="Helical" evidence="1">
    <location>
        <begin position="114"/>
        <end position="147"/>
    </location>
</feature>
<gene>
    <name evidence="3" type="ORF">ATK36_2176</name>
</gene>
<feature type="domain" description="Putative sensor" evidence="2">
    <location>
        <begin position="24"/>
        <end position="207"/>
    </location>
</feature>
<keyword evidence="1" id="KW-0812">Transmembrane</keyword>
<dbReference type="InterPro" id="IPR025828">
    <property type="entry name" value="Put_sensor_dom"/>
</dbReference>
<sequence length="232" mass="25625">MTTATVSAEKSRRRGAPLGGSLLFLLVSLPLGTVTFSLILSLGLSGIATLVVWVGIPLLGALSLLVRSIARMERARVYSQLDAYIDRPYLRLPEKGLRQRWTARLRDTANWRDLAYLFLLFPLGLIEFVLVTTFWAVGAGLVALPIYFRFLPDSAWFFPGPELRWITVDSTVSALPWAALGVLVVALAAALTKALGTMHRRFAVAMLQPTVAQRRRMERSWQSADETPAVTG</sequence>
<evidence type="ECO:0000256" key="1">
    <source>
        <dbReference type="SAM" id="Phobius"/>
    </source>
</evidence>
<evidence type="ECO:0000259" key="2">
    <source>
        <dbReference type="Pfam" id="PF13796"/>
    </source>
</evidence>
<organism evidence="3 4">
    <name type="scientific">Amycolatopsis sulphurea</name>
    <dbReference type="NCBI Taxonomy" id="76022"/>
    <lineage>
        <taxon>Bacteria</taxon>
        <taxon>Bacillati</taxon>
        <taxon>Actinomycetota</taxon>
        <taxon>Actinomycetes</taxon>
        <taxon>Pseudonocardiales</taxon>
        <taxon>Pseudonocardiaceae</taxon>
        <taxon>Amycolatopsis</taxon>
    </lineage>
</organism>
<protein>
    <submittedName>
        <fullName evidence="3">Putative sensor protein</fullName>
    </submittedName>
</protein>
<comment type="caution">
    <text evidence="3">The sequence shown here is derived from an EMBL/GenBank/DDBJ whole genome shotgun (WGS) entry which is preliminary data.</text>
</comment>
<dbReference type="EMBL" id="PDJK01000002">
    <property type="protein sequence ID" value="PFG47151.1"/>
    <property type="molecule type" value="Genomic_DNA"/>
</dbReference>
<dbReference type="AlphaFoldDB" id="A0A2A9F8Q9"/>
<evidence type="ECO:0000313" key="3">
    <source>
        <dbReference type="EMBL" id="PFG47151.1"/>
    </source>
</evidence>
<name>A0A2A9F8Q9_9PSEU</name>
<evidence type="ECO:0000313" key="4">
    <source>
        <dbReference type="Proteomes" id="UP000243542"/>
    </source>
</evidence>
<keyword evidence="1" id="KW-1133">Transmembrane helix</keyword>
<dbReference type="RefSeq" id="WP_098511103.1">
    <property type="nucleotide sequence ID" value="NZ_JBIAKZ010000060.1"/>
</dbReference>
<dbReference type="Pfam" id="PF13796">
    <property type="entry name" value="Sensor"/>
    <property type="match status" value="1"/>
</dbReference>
<reference evidence="3 4" key="1">
    <citation type="submission" date="2017-10" db="EMBL/GenBank/DDBJ databases">
        <title>Sequencing the genomes of 1000 actinobacteria strains.</title>
        <authorList>
            <person name="Klenk H.-P."/>
        </authorList>
    </citation>
    <scope>NUCLEOTIDE SEQUENCE [LARGE SCALE GENOMIC DNA]</scope>
    <source>
        <strain evidence="3 4">DSM 46092</strain>
    </source>
</reference>
<feature type="transmembrane region" description="Helical" evidence="1">
    <location>
        <begin position="46"/>
        <end position="66"/>
    </location>
</feature>